<evidence type="ECO:0000313" key="4">
    <source>
        <dbReference type="Proteomes" id="UP001162031"/>
    </source>
</evidence>
<dbReference type="SUPFAM" id="SSF52058">
    <property type="entry name" value="L domain-like"/>
    <property type="match status" value="2"/>
</dbReference>
<evidence type="ECO:0008006" key="5">
    <source>
        <dbReference type="Google" id="ProtNLM"/>
    </source>
</evidence>
<dbReference type="PANTHER" id="PTHR46652:SF3">
    <property type="entry name" value="LEUCINE-RICH REPEAT-CONTAINING PROTEIN 9"/>
    <property type="match status" value="1"/>
</dbReference>
<evidence type="ECO:0000256" key="1">
    <source>
        <dbReference type="ARBA" id="ARBA00022614"/>
    </source>
</evidence>
<proteinExistence type="predicted"/>
<evidence type="ECO:0000313" key="3">
    <source>
        <dbReference type="EMBL" id="CAI5731391.1"/>
    </source>
</evidence>
<accession>A0AAV0U898</accession>
<comment type="caution">
    <text evidence="3">The sequence shown here is derived from an EMBL/GenBank/DDBJ whole genome shotgun (WGS) entry which is preliminary data.</text>
</comment>
<dbReference type="InterPro" id="IPR032675">
    <property type="entry name" value="LRR_dom_sf"/>
</dbReference>
<dbReference type="EMBL" id="CANTFL010001102">
    <property type="protein sequence ID" value="CAI5731391.1"/>
    <property type="molecule type" value="Genomic_DNA"/>
</dbReference>
<protein>
    <recommendedName>
        <fullName evidence="5">F-box domain-containing protein</fullName>
    </recommendedName>
</protein>
<reference evidence="3" key="1">
    <citation type="submission" date="2022-12" db="EMBL/GenBank/DDBJ databases">
        <authorList>
            <person name="Webb A."/>
        </authorList>
    </citation>
    <scope>NUCLEOTIDE SEQUENCE</scope>
    <source>
        <strain evidence="3">Hp1</strain>
    </source>
</reference>
<keyword evidence="1" id="KW-0433">Leucine-rich repeat</keyword>
<dbReference type="InterPro" id="IPR050836">
    <property type="entry name" value="SDS22/Internalin_LRR"/>
</dbReference>
<dbReference type="AlphaFoldDB" id="A0AAV0U898"/>
<dbReference type="Proteomes" id="UP001162031">
    <property type="component" value="Unassembled WGS sequence"/>
</dbReference>
<dbReference type="Gene3D" id="3.80.10.10">
    <property type="entry name" value="Ribonuclease Inhibitor"/>
    <property type="match status" value="2"/>
</dbReference>
<evidence type="ECO:0000256" key="2">
    <source>
        <dbReference type="ARBA" id="ARBA00022737"/>
    </source>
</evidence>
<dbReference type="PANTHER" id="PTHR46652">
    <property type="entry name" value="LEUCINE-RICH REPEAT AND IQ DOMAIN-CONTAINING PROTEIN 1-RELATED"/>
    <property type="match status" value="1"/>
</dbReference>
<keyword evidence="2" id="KW-0677">Repeat</keyword>
<gene>
    <name evidence="3" type="ORF">HBR001_LOCUS5176</name>
</gene>
<sequence>MASVILSDLDGNADVLRFVVSFLRFRDWQSLSSCNRSLARSDLRRFVMAQAVLRVPPPPLPTRSSANDRRPTASYYANSFLRHTNSELLGCITNVLAPRTGIHLLQLLRVLPSLHSLRFWDYPYWTPEDSTPDHVNDMMEEADPVINVAAVLQLLPTLKELYIADAEIELSDLLVVADIQPREMWHLRTLDLSLTDVVDLAPLAVLPHLQSLNVRRTNVTSLAIVNSLPELRVLDVSETRIVEFSALQTLSLLETLDMSKNYVSSDLNVLQHLTTLRSLKAASLASSDPLTLTLQCKELEILHLQHTRLTNLAFANDLPNLTYLDIRWTYVDNRQPLGALKALEQLLMDTRERGIETGDGLEPVLPAPSIKYEWLSCLAHLKKLRMYKHNYQEDLTDVLQEDVEPRETTLVSTRGHRIPMAHRVPSSFLRHLSKQAELRSLELPPLTEYTPLTLLSPTLHHLRLQQWCAEDLTQISALGEMPVLTRLSMSLPPTAQVMDLLPLENFVQLTQLELLDVLFEDLTPLGALVNLRKLVLDLLDRKKRQLVRRHKHHQTSFECLLELTKLEELSLIGRVDFKDVALLSGMQKMRRLLLNATKVEHVSPLAAMTRLEILNLGLTPVTTVEGIPRLLELRAIWIPEAVNCQVLRDASNFPRLQSIWHPDDYNCLWTDHKF</sequence>
<organism evidence="3 4">
    <name type="scientific">Hyaloperonospora brassicae</name>
    <name type="common">Brassica downy mildew</name>
    <name type="synonym">Peronospora brassicae</name>
    <dbReference type="NCBI Taxonomy" id="162125"/>
    <lineage>
        <taxon>Eukaryota</taxon>
        <taxon>Sar</taxon>
        <taxon>Stramenopiles</taxon>
        <taxon>Oomycota</taxon>
        <taxon>Peronosporomycetes</taxon>
        <taxon>Peronosporales</taxon>
        <taxon>Peronosporaceae</taxon>
        <taxon>Hyaloperonospora</taxon>
    </lineage>
</organism>
<name>A0AAV0U898_HYABA</name>
<keyword evidence="4" id="KW-1185">Reference proteome</keyword>